<evidence type="ECO:0000313" key="1">
    <source>
        <dbReference type="EMBL" id="GME22399.1"/>
    </source>
</evidence>
<sequence length="271" mass="29346">MILCPSSEINATDALGRTALWWAAWTADLDAVRTLLEHGADPNLKDEACGESPLYEACYDDSVELIESLLQHGADPIATNKDGSTALHIRACLSDFSGPVDCSSANKHVLNTLLDAGVPIDACDRLGHTALMEAIRCNSHSAIKILLKRGAGYTAKTNHGYTILHIVATWADATTMRILTAHGLPGIDFDKKAKRTGMTALEQFEGVKSEMVAEEIEAFYHLWRKVSTPGSLREECRMAPATGFLAMEEPDDEGSSDDDGSDEIFFDAVGF</sequence>
<protein>
    <submittedName>
        <fullName evidence="1">Uncharacterized protein</fullName>
    </submittedName>
</protein>
<keyword evidence="2" id="KW-1185">Reference proteome</keyword>
<proteinExistence type="predicted"/>
<comment type="caution">
    <text evidence="1">The sequence shown here is derived from an EMBL/GenBank/DDBJ whole genome shotgun (WGS) entry which is preliminary data.</text>
</comment>
<reference evidence="1" key="1">
    <citation type="submission" date="2024-09" db="EMBL/GenBank/DDBJ databases">
        <title>Draft Genome Sequences of Neofusicoccum parvum.</title>
        <authorList>
            <person name="Ashida A."/>
            <person name="Camagna M."/>
            <person name="Tanaka A."/>
            <person name="Takemoto D."/>
        </authorList>
    </citation>
    <scope>NUCLEOTIDE SEQUENCE</scope>
    <source>
        <strain evidence="1">PPO83</strain>
    </source>
</reference>
<name>A0ACB5RPG4_9PEZI</name>
<accession>A0ACB5RPG4</accession>
<dbReference type="EMBL" id="BSXG01000002">
    <property type="protein sequence ID" value="GME22399.1"/>
    <property type="molecule type" value="Genomic_DNA"/>
</dbReference>
<organism evidence="1 2">
    <name type="scientific">Neofusicoccum parvum</name>
    <dbReference type="NCBI Taxonomy" id="310453"/>
    <lineage>
        <taxon>Eukaryota</taxon>
        <taxon>Fungi</taxon>
        <taxon>Dikarya</taxon>
        <taxon>Ascomycota</taxon>
        <taxon>Pezizomycotina</taxon>
        <taxon>Dothideomycetes</taxon>
        <taxon>Dothideomycetes incertae sedis</taxon>
        <taxon>Botryosphaeriales</taxon>
        <taxon>Botryosphaeriaceae</taxon>
        <taxon>Neofusicoccum</taxon>
    </lineage>
</organism>
<gene>
    <name evidence="1" type="primary">g10258</name>
    <name evidence="1" type="ORF">NpPPO83_00010258</name>
</gene>
<dbReference type="Proteomes" id="UP001165186">
    <property type="component" value="Unassembled WGS sequence"/>
</dbReference>
<evidence type="ECO:0000313" key="2">
    <source>
        <dbReference type="Proteomes" id="UP001165186"/>
    </source>
</evidence>